<evidence type="ECO:0000313" key="1">
    <source>
        <dbReference type="EMBL" id="KAJ8674453.1"/>
    </source>
</evidence>
<keyword evidence="2" id="KW-1185">Reference proteome</keyword>
<protein>
    <submittedName>
        <fullName evidence="1">Uncharacterized protein</fullName>
    </submittedName>
</protein>
<evidence type="ECO:0000313" key="2">
    <source>
        <dbReference type="Proteomes" id="UP001239111"/>
    </source>
</evidence>
<reference evidence="1" key="1">
    <citation type="submission" date="2023-04" db="EMBL/GenBank/DDBJ databases">
        <title>A chromosome-level genome assembly of the parasitoid wasp Eretmocerus hayati.</title>
        <authorList>
            <person name="Zhong Y."/>
            <person name="Liu S."/>
            <person name="Liu Y."/>
        </authorList>
    </citation>
    <scope>NUCLEOTIDE SEQUENCE</scope>
    <source>
        <strain evidence="1">ZJU_SS_LIU_2023</strain>
    </source>
</reference>
<accession>A0ACC2NTB0</accession>
<gene>
    <name evidence="1" type="ORF">QAD02_005715</name>
</gene>
<sequence length="412" mass="47285">MVLCANYFIVMLFTSAKFAIGLDTGVLSLLENFPGKDQLNRSQNLNDTQRAIDELNSFLDMKFLITQNPHQKDPGFKRFRQSMDKFLALQQRITNGLNNALWSQEVISRGNNDEIGRVRLFVRAIHDGYREDSPLDGISSVINESFFKQLEEFGDVCVSNMSALQLITRLYQNIQWLSAQFRIATKIIYDISEKYELLSQDDLKESRERFSASKISESYVNLSLVYSNKTTKISQSVYACEPSLNTPNNTTSELRVFRRLFLEYCSKERPRLGNYDPRLSCSSIKTLPPICNDSLKSDICSIWQTCTGEILCRDLQEPMTVCLGEEYNQYMNRTVNVYEQYATSEKLDRSKCKTPYSLEKKKLSRTLVADSSPLFLAPTVVGRVCSSCPCVCQDEPYYFSTEITETEWQNGM</sequence>
<dbReference type="EMBL" id="CM056743">
    <property type="protein sequence ID" value="KAJ8674453.1"/>
    <property type="molecule type" value="Genomic_DNA"/>
</dbReference>
<dbReference type="Proteomes" id="UP001239111">
    <property type="component" value="Chromosome 3"/>
</dbReference>
<comment type="caution">
    <text evidence="1">The sequence shown here is derived from an EMBL/GenBank/DDBJ whole genome shotgun (WGS) entry which is preliminary data.</text>
</comment>
<organism evidence="1 2">
    <name type="scientific">Eretmocerus hayati</name>
    <dbReference type="NCBI Taxonomy" id="131215"/>
    <lineage>
        <taxon>Eukaryota</taxon>
        <taxon>Metazoa</taxon>
        <taxon>Ecdysozoa</taxon>
        <taxon>Arthropoda</taxon>
        <taxon>Hexapoda</taxon>
        <taxon>Insecta</taxon>
        <taxon>Pterygota</taxon>
        <taxon>Neoptera</taxon>
        <taxon>Endopterygota</taxon>
        <taxon>Hymenoptera</taxon>
        <taxon>Apocrita</taxon>
        <taxon>Proctotrupomorpha</taxon>
        <taxon>Chalcidoidea</taxon>
        <taxon>Aphelinidae</taxon>
        <taxon>Aphelininae</taxon>
        <taxon>Eretmocerus</taxon>
    </lineage>
</organism>
<name>A0ACC2NTB0_9HYME</name>
<proteinExistence type="predicted"/>